<accession>A0A517MA04</accession>
<evidence type="ECO:0000313" key="3">
    <source>
        <dbReference type="EMBL" id="QDS91715.1"/>
    </source>
</evidence>
<protein>
    <submittedName>
        <fullName evidence="3">Type IV leader peptidase family protein</fullName>
    </submittedName>
</protein>
<sequence length="172" mass="18947">MYWAGQLPDALRGQVLTATYERIPMEIDEMLFWWLPAVVCGVAVYHDLRSREIPDWLPIALVLLFPVRLLLAPDAGVWWQHLVGGALALCLGLVVGRGDRFGGGDIKLFAAIVMWFGVSSLLPLAMWIAIAGLPLAIFAAVRKQEDFAYAPAILAGVFLYSVAPDLVQRIMV</sequence>
<feature type="domain" description="Prepilin type IV endopeptidase peptidase" evidence="2">
    <location>
        <begin position="37"/>
        <end position="137"/>
    </location>
</feature>
<dbReference type="AlphaFoldDB" id="A0A517MA04"/>
<feature type="transmembrane region" description="Helical" evidence="1">
    <location>
        <begin position="147"/>
        <end position="167"/>
    </location>
</feature>
<evidence type="ECO:0000259" key="2">
    <source>
        <dbReference type="Pfam" id="PF01478"/>
    </source>
</evidence>
<gene>
    <name evidence="3" type="ORF">FF011L_04480</name>
</gene>
<proteinExistence type="predicted"/>
<dbReference type="Proteomes" id="UP000320672">
    <property type="component" value="Chromosome"/>
</dbReference>
<reference evidence="3 4" key="1">
    <citation type="submission" date="2019-02" db="EMBL/GenBank/DDBJ databases">
        <title>Deep-cultivation of Planctomycetes and their phenomic and genomic characterization uncovers novel biology.</title>
        <authorList>
            <person name="Wiegand S."/>
            <person name="Jogler M."/>
            <person name="Boedeker C."/>
            <person name="Pinto D."/>
            <person name="Vollmers J."/>
            <person name="Rivas-Marin E."/>
            <person name="Kohn T."/>
            <person name="Peeters S.H."/>
            <person name="Heuer A."/>
            <person name="Rast P."/>
            <person name="Oberbeckmann S."/>
            <person name="Bunk B."/>
            <person name="Jeske O."/>
            <person name="Meyerdierks A."/>
            <person name="Storesund J.E."/>
            <person name="Kallscheuer N."/>
            <person name="Luecker S."/>
            <person name="Lage O.M."/>
            <person name="Pohl T."/>
            <person name="Merkel B.J."/>
            <person name="Hornburger P."/>
            <person name="Mueller R.-W."/>
            <person name="Bruemmer F."/>
            <person name="Labrenz M."/>
            <person name="Spormann A.M."/>
            <person name="Op den Camp H."/>
            <person name="Overmann J."/>
            <person name="Amann R."/>
            <person name="Jetten M.S.M."/>
            <person name="Mascher T."/>
            <person name="Medema M.H."/>
            <person name="Devos D.P."/>
            <person name="Kaster A.-K."/>
            <person name="Ovreas L."/>
            <person name="Rohde M."/>
            <person name="Galperin M.Y."/>
            <person name="Jogler C."/>
        </authorList>
    </citation>
    <scope>NUCLEOTIDE SEQUENCE [LARGE SCALE GENOMIC DNA]</scope>
    <source>
        <strain evidence="3 4">FF011L</strain>
    </source>
</reference>
<dbReference type="InterPro" id="IPR000045">
    <property type="entry name" value="Prepilin_IV_endopep_pep"/>
</dbReference>
<feature type="transmembrane region" description="Helical" evidence="1">
    <location>
        <begin position="108"/>
        <end position="141"/>
    </location>
</feature>
<feature type="transmembrane region" description="Helical" evidence="1">
    <location>
        <begin position="55"/>
        <end position="72"/>
    </location>
</feature>
<feature type="transmembrane region" description="Helical" evidence="1">
    <location>
        <begin position="78"/>
        <end position="96"/>
    </location>
</feature>
<organism evidence="3 4">
    <name type="scientific">Roseimaritima multifibrata</name>
    <dbReference type="NCBI Taxonomy" id="1930274"/>
    <lineage>
        <taxon>Bacteria</taxon>
        <taxon>Pseudomonadati</taxon>
        <taxon>Planctomycetota</taxon>
        <taxon>Planctomycetia</taxon>
        <taxon>Pirellulales</taxon>
        <taxon>Pirellulaceae</taxon>
        <taxon>Roseimaritima</taxon>
    </lineage>
</organism>
<keyword evidence="1" id="KW-0472">Membrane</keyword>
<evidence type="ECO:0000256" key="1">
    <source>
        <dbReference type="SAM" id="Phobius"/>
    </source>
</evidence>
<evidence type="ECO:0000313" key="4">
    <source>
        <dbReference type="Proteomes" id="UP000320672"/>
    </source>
</evidence>
<dbReference type="KEGG" id="rml:FF011L_04480"/>
<dbReference type="Gene3D" id="1.20.120.1220">
    <property type="match status" value="1"/>
</dbReference>
<dbReference type="GO" id="GO:0016020">
    <property type="term" value="C:membrane"/>
    <property type="evidence" value="ECO:0007669"/>
    <property type="project" value="InterPro"/>
</dbReference>
<dbReference type="Pfam" id="PF01478">
    <property type="entry name" value="Peptidase_A24"/>
    <property type="match status" value="1"/>
</dbReference>
<keyword evidence="4" id="KW-1185">Reference proteome</keyword>
<dbReference type="GO" id="GO:0004190">
    <property type="term" value="F:aspartic-type endopeptidase activity"/>
    <property type="evidence" value="ECO:0007669"/>
    <property type="project" value="InterPro"/>
</dbReference>
<dbReference type="EMBL" id="CP036262">
    <property type="protein sequence ID" value="QDS91715.1"/>
    <property type="molecule type" value="Genomic_DNA"/>
</dbReference>
<feature type="transmembrane region" description="Helical" evidence="1">
    <location>
        <begin position="31"/>
        <end position="48"/>
    </location>
</feature>
<keyword evidence="1" id="KW-1133">Transmembrane helix</keyword>
<name>A0A517MA04_9BACT</name>
<keyword evidence="1" id="KW-0812">Transmembrane</keyword>